<organism evidence="3 4">
    <name type="scientific">Candidatus Wolfebacteria bacterium GW2011_GWA2_47_9b</name>
    <dbReference type="NCBI Taxonomy" id="1619005"/>
    <lineage>
        <taxon>Bacteria</taxon>
        <taxon>Candidatus Wolfeibacteriota</taxon>
    </lineage>
</organism>
<keyword evidence="2" id="KW-1133">Transmembrane helix</keyword>
<evidence type="ECO:0000256" key="2">
    <source>
        <dbReference type="SAM" id="Phobius"/>
    </source>
</evidence>
<evidence type="ECO:0000256" key="1">
    <source>
        <dbReference type="SAM" id="MobiDB-lite"/>
    </source>
</evidence>
<evidence type="ECO:0000313" key="3">
    <source>
        <dbReference type="EMBL" id="KKU89242.1"/>
    </source>
</evidence>
<proteinExistence type="predicted"/>
<name>A0A0G1U588_9BACT</name>
<sequence length="142" mass="15694">MSKINTILLGLVIALIVALGGVLYWQKGGFEEKYTAVYLNTGDIYFGKLSRFPRMTLSDVWFLQKGSNEQQGFALSKFEKAFWGPEDKMVINDETVIWTTELKGDSEIIKAIKNPQIAEQGQPGVAASQEVPGTTVDATESE</sequence>
<accession>A0A0G1U588</accession>
<dbReference type="EMBL" id="LCPB01000017">
    <property type="protein sequence ID" value="KKU89242.1"/>
    <property type="molecule type" value="Genomic_DNA"/>
</dbReference>
<dbReference type="AlphaFoldDB" id="A0A0G1U588"/>
<feature type="region of interest" description="Disordered" evidence="1">
    <location>
        <begin position="120"/>
        <end position="142"/>
    </location>
</feature>
<reference evidence="3 4" key="1">
    <citation type="journal article" date="2015" name="Nature">
        <title>rRNA introns, odd ribosomes, and small enigmatic genomes across a large radiation of phyla.</title>
        <authorList>
            <person name="Brown C.T."/>
            <person name="Hug L.A."/>
            <person name="Thomas B.C."/>
            <person name="Sharon I."/>
            <person name="Castelle C.J."/>
            <person name="Singh A."/>
            <person name="Wilkins M.J."/>
            <person name="Williams K.H."/>
            <person name="Banfield J.F."/>
        </authorList>
    </citation>
    <scope>NUCLEOTIDE SEQUENCE [LARGE SCALE GENOMIC DNA]</scope>
</reference>
<keyword evidence="2" id="KW-0472">Membrane</keyword>
<keyword evidence="2" id="KW-0812">Transmembrane</keyword>
<dbReference type="Proteomes" id="UP000033882">
    <property type="component" value="Unassembled WGS sequence"/>
</dbReference>
<evidence type="ECO:0000313" key="4">
    <source>
        <dbReference type="Proteomes" id="UP000033882"/>
    </source>
</evidence>
<gene>
    <name evidence="3" type="ORF">UY19_C0017G0007</name>
</gene>
<protein>
    <submittedName>
        <fullName evidence="3">Uncharacterized protein</fullName>
    </submittedName>
</protein>
<feature type="transmembrane region" description="Helical" evidence="2">
    <location>
        <begin position="6"/>
        <end position="25"/>
    </location>
</feature>
<comment type="caution">
    <text evidence="3">The sequence shown here is derived from an EMBL/GenBank/DDBJ whole genome shotgun (WGS) entry which is preliminary data.</text>
</comment>